<dbReference type="PROSITE" id="PS50297">
    <property type="entry name" value="ANK_REP_REGION"/>
    <property type="match status" value="4"/>
</dbReference>
<keyword evidence="10" id="KW-1185">Reference proteome</keyword>
<dbReference type="PANTHER" id="PTHR24173:SF74">
    <property type="entry name" value="ANKYRIN REPEAT DOMAIN-CONTAINING PROTEIN 16"/>
    <property type="match status" value="1"/>
</dbReference>
<dbReference type="PROSITE" id="PS50865">
    <property type="entry name" value="ZF_MYND_2"/>
    <property type="match status" value="1"/>
</dbReference>
<dbReference type="GO" id="GO:0008270">
    <property type="term" value="F:zinc ion binding"/>
    <property type="evidence" value="ECO:0007669"/>
    <property type="project" value="UniProtKB-KW"/>
</dbReference>
<dbReference type="Gene3D" id="6.10.140.2220">
    <property type="match status" value="1"/>
</dbReference>
<feature type="repeat" description="ANK" evidence="6">
    <location>
        <begin position="461"/>
        <end position="493"/>
    </location>
</feature>
<dbReference type="InterPro" id="IPR002893">
    <property type="entry name" value="Znf_MYND"/>
</dbReference>
<evidence type="ECO:0000256" key="3">
    <source>
        <dbReference type="ARBA" id="ARBA00022771"/>
    </source>
</evidence>
<evidence type="ECO:0000256" key="6">
    <source>
        <dbReference type="PROSITE-ProRule" id="PRU00023"/>
    </source>
</evidence>
<keyword evidence="3 7" id="KW-0863">Zinc-finger</keyword>
<organism evidence="9 10">
    <name type="scientific">Chlorella sorokiniana</name>
    <name type="common">Freshwater green alga</name>
    <dbReference type="NCBI Taxonomy" id="3076"/>
    <lineage>
        <taxon>Eukaryota</taxon>
        <taxon>Viridiplantae</taxon>
        <taxon>Chlorophyta</taxon>
        <taxon>core chlorophytes</taxon>
        <taxon>Trebouxiophyceae</taxon>
        <taxon>Chlorellales</taxon>
        <taxon>Chlorellaceae</taxon>
        <taxon>Chlorella clade</taxon>
        <taxon>Chlorella</taxon>
    </lineage>
</organism>
<evidence type="ECO:0000259" key="8">
    <source>
        <dbReference type="PROSITE" id="PS50865"/>
    </source>
</evidence>
<feature type="repeat" description="ANK" evidence="6">
    <location>
        <begin position="692"/>
        <end position="722"/>
    </location>
</feature>
<dbReference type="PROSITE" id="PS50088">
    <property type="entry name" value="ANK_REPEAT"/>
    <property type="match status" value="4"/>
</dbReference>
<dbReference type="InterPro" id="IPR002110">
    <property type="entry name" value="Ankyrin_rpt"/>
</dbReference>
<dbReference type="SUPFAM" id="SSF48403">
    <property type="entry name" value="Ankyrin repeat"/>
    <property type="match status" value="1"/>
</dbReference>
<evidence type="ECO:0000313" key="10">
    <source>
        <dbReference type="Proteomes" id="UP000239899"/>
    </source>
</evidence>
<dbReference type="EMBL" id="LHPG02000009">
    <property type="protein sequence ID" value="PRW56072.1"/>
    <property type="molecule type" value="Genomic_DNA"/>
</dbReference>
<dbReference type="Pfam" id="PF01753">
    <property type="entry name" value="zf-MYND"/>
    <property type="match status" value="1"/>
</dbReference>
<reference evidence="9 10" key="1">
    <citation type="journal article" date="2018" name="Plant J.">
        <title>Genome sequences of Chlorella sorokiniana UTEX 1602 and Micractinium conductrix SAG 241.80: implications to maltose excretion by a green alga.</title>
        <authorList>
            <person name="Arriola M.B."/>
            <person name="Velmurugan N."/>
            <person name="Zhang Y."/>
            <person name="Plunkett M.H."/>
            <person name="Hondzo H."/>
            <person name="Barney B.M."/>
        </authorList>
    </citation>
    <scope>NUCLEOTIDE SEQUENCE [LARGE SCALE GENOMIC DNA]</scope>
    <source>
        <strain evidence="10">UTEX 1602</strain>
    </source>
</reference>
<keyword evidence="5 6" id="KW-0040">ANK repeat</keyword>
<protein>
    <submittedName>
        <fullName evidence="9">Ankyrin PH and SEC7 domain containing secG-like</fullName>
    </submittedName>
</protein>
<dbReference type="Proteomes" id="UP000239899">
    <property type="component" value="Unassembled WGS sequence"/>
</dbReference>
<accession>A0A2P6TPW8</accession>
<comment type="caution">
    <text evidence="9">The sequence shown here is derived from an EMBL/GenBank/DDBJ whole genome shotgun (WGS) entry which is preliminary data.</text>
</comment>
<dbReference type="STRING" id="3076.A0A2P6TPW8"/>
<dbReference type="SMART" id="SM00248">
    <property type="entry name" value="ANK"/>
    <property type="match status" value="5"/>
</dbReference>
<name>A0A2P6TPW8_CHLSO</name>
<feature type="repeat" description="ANK" evidence="6">
    <location>
        <begin position="494"/>
        <end position="526"/>
    </location>
</feature>
<evidence type="ECO:0000256" key="4">
    <source>
        <dbReference type="ARBA" id="ARBA00022833"/>
    </source>
</evidence>
<keyword evidence="4" id="KW-0862">Zinc</keyword>
<dbReference type="InterPro" id="IPR036770">
    <property type="entry name" value="Ankyrin_rpt-contain_sf"/>
</dbReference>
<dbReference type="AlphaFoldDB" id="A0A2P6TPW8"/>
<evidence type="ECO:0000256" key="7">
    <source>
        <dbReference type="PROSITE-ProRule" id="PRU00134"/>
    </source>
</evidence>
<dbReference type="PANTHER" id="PTHR24173">
    <property type="entry name" value="ANKYRIN REPEAT CONTAINING"/>
    <property type="match status" value="1"/>
</dbReference>
<evidence type="ECO:0000256" key="5">
    <source>
        <dbReference type="ARBA" id="ARBA00023043"/>
    </source>
</evidence>
<dbReference type="PRINTS" id="PR01415">
    <property type="entry name" value="ANKYRIN"/>
</dbReference>
<feature type="domain" description="MYND-type" evidence="8">
    <location>
        <begin position="345"/>
        <end position="385"/>
    </location>
</feature>
<gene>
    <name evidence="9" type="ORF">C2E21_5018</name>
</gene>
<dbReference type="Gene3D" id="1.25.40.20">
    <property type="entry name" value="Ankyrin repeat-containing domain"/>
    <property type="match status" value="3"/>
</dbReference>
<evidence type="ECO:0000313" key="9">
    <source>
        <dbReference type="EMBL" id="PRW56072.1"/>
    </source>
</evidence>
<keyword evidence="1" id="KW-0479">Metal-binding</keyword>
<evidence type="ECO:0000256" key="2">
    <source>
        <dbReference type="ARBA" id="ARBA00022737"/>
    </source>
</evidence>
<dbReference type="Pfam" id="PF12796">
    <property type="entry name" value="Ank_2"/>
    <property type="match status" value="2"/>
</dbReference>
<feature type="repeat" description="ANK" evidence="6">
    <location>
        <begin position="584"/>
        <end position="616"/>
    </location>
</feature>
<evidence type="ECO:0000256" key="1">
    <source>
        <dbReference type="ARBA" id="ARBA00022723"/>
    </source>
</evidence>
<dbReference type="SUPFAM" id="SSF144232">
    <property type="entry name" value="HIT/MYND zinc finger-like"/>
    <property type="match status" value="1"/>
</dbReference>
<keyword evidence="2" id="KW-0677">Repeat</keyword>
<proteinExistence type="predicted"/>
<dbReference type="Pfam" id="PF00023">
    <property type="entry name" value="Ank"/>
    <property type="match status" value="1"/>
</dbReference>
<dbReference type="OrthoDB" id="194358at2759"/>
<sequence>MGLRSLPALVHIWWLSDELDLLFLGSKDNPLLYMRENETPFEQLPVVPPKRLLTALLALLRAGLPTQFRFLTGLTRLAIRNHLQPFMWLVHAFGSTAVSYPPTLPVTYSLSLRGRPLTVPWPEPRSGEWGLALLLVKAAEAASQLVVDDKQSGYWVAERALRALGDQATCRTAELAAAGVQDPVAALSDLRYSCHETCVYLLTGKMFQLEQAGEGEELRAAFDRHSAGLLAERPDLAAAWALAAHGHCRLGNFFKAQTLALRGLVVADAARDAWFGAYLRQVLAGSVALAGEAAMPGKLRVGVLRRVMGEAGLLEHRCRTWVEPCLNSLARPLINMPGMWKLKFCGGCKKQIEGSAKRCSRCWAVGYHDRDCQKKHWHAGHRQQCQDVSAGGLDWAAEAAAAEAGLVAWEEEGWELTPELRSRRLGLEQLRAVIEHREAEGLPLRNADLAGALFMGDQCTIRMTALHLAAYKGAADVVRLLLQFGADASAVAPDGRSPLLMAVNAGQRHAVAALLEGGASLESEALLDTAVVSDRRRADILKLLLDAGARSWGTALVEAADRGLRLQVQLLLKAGCPIGSTDEKGRTALHAAAGNGHTSVVAALLASKADVHVRTSDSSSLTPLHSACMDIKPSGCVGLLLGAGSAANAVTSDQHGRFTPLHLVPIKNFERGSSAEAALVAAGAETAALTANGETPLMTAAAAGDTDAVAFLLQQGVDVNQA</sequence>